<dbReference type="RefSeq" id="WP_089809025.1">
    <property type="nucleotide sequence ID" value="NZ_FOYT01000002.1"/>
</dbReference>
<gene>
    <name evidence="1" type="ORF">SAMN04487947_3046</name>
</gene>
<accession>A0A1I6I8J1</accession>
<dbReference type="PROSITE" id="PS51318">
    <property type="entry name" value="TAT"/>
    <property type="match status" value="1"/>
</dbReference>
<keyword evidence="2" id="KW-1185">Reference proteome</keyword>
<evidence type="ECO:0000313" key="2">
    <source>
        <dbReference type="Proteomes" id="UP000198531"/>
    </source>
</evidence>
<dbReference type="Proteomes" id="UP000198531">
    <property type="component" value="Unassembled WGS sequence"/>
</dbReference>
<protein>
    <submittedName>
        <fullName evidence="1">Uncharacterized protein</fullName>
    </submittedName>
</protein>
<sequence length="156" mass="16562">MNGWESTLSRRRLLAATAAGVSALAGCGGVNAQNDRPEGTASLGYVRVVNRHDADHTVHVLVERGGEVAFWSSYDLSAAGEDAAAVAVEGPWADDAAEAAYEVYFRVDDRSEWKTFGTAESDLDCYGLEARVNDDAGLGLWVEHEPDVCGTGTPAE</sequence>
<organism evidence="1 2">
    <name type="scientific">Halogeometricum rufum</name>
    <dbReference type="NCBI Taxonomy" id="553469"/>
    <lineage>
        <taxon>Archaea</taxon>
        <taxon>Methanobacteriati</taxon>
        <taxon>Methanobacteriota</taxon>
        <taxon>Stenosarchaea group</taxon>
        <taxon>Halobacteria</taxon>
        <taxon>Halobacteriales</taxon>
        <taxon>Haloferacaceae</taxon>
        <taxon>Halogeometricum</taxon>
    </lineage>
</organism>
<evidence type="ECO:0000313" key="1">
    <source>
        <dbReference type="EMBL" id="SFR62964.1"/>
    </source>
</evidence>
<dbReference type="EMBL" id="FOYT01000002">
    <property type="protein sequence ID" value="SFR62964.1"/>
    <property type="molecule type" value="Genomic_DNA"/>
</dbReference>
<dbReference type="AlphaFoldDB" id="A0A1I6I8J1"/>
<dbReference type="InterPro" id="IPR006311">
    <property type="entry name" value="TAT_signal"/>
</dbReference>
<dbReference type="STRING" id="553469.SAMN04487947_3046"/>
<proteinExistence type="predicted"/>
<dbReference type="OrthoDB" id="282577at2157"/>
<reference evidence="2" key="1">
    <citation type="submission" date="2016-10" db="EMBL/GenBank/DDBJ databases">
        <authorList>
            <person name="Varghese N."/>
            <person name="Submissions S."/>
        </authorList>
    </citation>
    <scope>NUCLEOTIDE SEQUENCE [LARGE SCALE GENOMIC DNA]</scope>
    <source>
        <strain evidence="2">CGMCC 1.7736</strain>
    </source>
</reference>
<name>A0A1I6I8J1_9EURY</name>